<dbReference type="Pfam" id="PF14604">
    <property type="entry name" value="SH3_9"/>
    <property type="match status" value="1"/>
</dbReference>
<dbReference type="SUPFAM" id="SSF50044">
    <property type="entry name" value="SH3-domain"/>
    <property type="match status" value="2"/>
</dbReference>
<gene>
    <name evidence="6" type="ORF">DLAC_04620</name>
</gene>
<evidence type="ECO:0000313" key="6">
    <source>
        <dbReference type="EMBL" id="KYQ94321.1"/>
    </source>
</evidence>
<feature type="compositionally biased region" description="Low complexity" evidence="4">
    <location>
        <begin position="483"/>
        <end position="493"/>
    </location>
</feature>
<dbReference type="InParanoid" id="A0A151ZJZ3"/>
<feature type="compositionally biased region" description="Polar residues" evidence="4">
    <location>
        <begin position="354"/>
        <end position="366"/>
    </location>
</feature>
<dbReference type="PANTHER" id="PTHR14167:SF116">
    <property type="entry name" value="CAP, ISOFORM AC"/>
    <property type="match status" value="1"/>
</dbReference>
<evidence type="ECO:0000256" key="3">
    <source>
        <dbReference type="SAM" id="Coils"/>
    </source>
</evidence>
<dbReference type="PRINTS" id="PR00499">
    <property type="entry name" value="P67PHOX"/>
</dbReference>
<reference evidence="6 7" key="1">
    <citation type="submission" date="2015-12" db="EMBL/GenBank/DDBJ databases">
        <title>Dictyostelia acquired genes for synthesis and detection of signals that induce cell-type specialization by lateral gene transfer from prokaryotes.</title>
        <authorList>
            <person name="Gloeckner G."/>
            <person name="Schaap P."/>
        </authorList>
    </citation>
    <scope>NUCLEOTIDE SEQUENCE [LARGE SCALE GENOMIC DNA]</scope>
    <source>
        <strain evidence="6 7">TK</strain>
    </source>
</reference>
<evidence type="ECO:0000256" key="4">
    <source>
        <dbReference type="SAM" id="MobiDB-lite"/>
    </source>
</evidence>
<feature type="domain" description="SH3" evidence="5">
    <location>
        <begin position="377"/>
        <end position="437"/>
    </location>
</feature>
<evidence type="ECO:0000313" key="7">
    <source>
        <dbReference type="Proteomes" id="UP000076078"/>
    </source>
</evidence>
<dbReference type="InterPro" id="IPR050384">
    <property type="entry name" value="Endophilin_SH3RF"/>
</dbReference>
<dbReference type="Gene3D" id="2.30.30.40">
    <property type="entry name" value="SH3 Domains"/>
    <property type="match status" value="2"/>
</dbReference>
<comment type="caution">
    <text evidence="6">The sequence shown here is derived from an EMBL/GenBank/DDBJ whole genome shotgun (WGS) entry which is preliminary data.</text>
</comment>
<keyword evidence="3" id="KW-0175">Coiled coil</keyword>
<feature type="compositionally biased region" description="Polar residues" evidence="4">
    <location>
        <begin position="494"/>
        <end position="553"/>
    </location>
</feature>
<feature type="compositionally biased region" description="Pro residues" evidence="4">
    <location>
        <begin position="471"/>
        <end position="482"/>
    </location>
</feature>
<dbReference type="InterPro" id="IPR036028">
    <property type="entry name" value="SH3-like_dom_sf"/>
</dbReference>
<dbReference type="Gene3D" id="2.60.270.50">
    <property type="match status" value="1"/>
</dbReference>
<feature type="domain" description="SH3" evidence="5">
    <location>
        <begin position="293"/>
        <end position="352"/>
    </location>
</feature>
<proteinExistence type="predicted"/>
<dbReference type="AlphaFoldDB" id="A0A151ZJZ3"/>
<dbReference type="SMART" id="SM00326">
    <property type="entry name" value="SH3"/>
    <property type="match status" value="2"/>
</dbReference>
<dbReference type="PROSITE" id="PS50002">
    <property type="entry name" value="SH3"/>
    <property type="match status" value="2"/>
</dbReference>
<feature type="region of interest" description="Disordered" evidence="4">
    <location>
        <begin position="603"/>
        <end position="631"/>
    </location>
</feature>
<accession>A0A151ZJZ3</accession>
<dbReference type="CDD" id="cd00174">
    <property type="entry name" value="SH3"/>
    <property type="match status" value="2"/>
</dbReference>
<protein>
    <recommendedName>
        <fullName evidence="5">SH3 domain-containing protein</fullName>
    </recommendedName>
</protein>
<evidence type="ECO:0000256" key="1">
    <source>
        <dbReference type="ARBA" id="ARBA00022443"/>
    </source>
</evidence>
<keyword evidence="1 2" id="KW-0728">SH3 domain</keyword>
<dbReference type="Proteomes" id="UP000076078">
    <property type="component" value="Unassembled WGS sequence"/>
</dbReference>
<dbReference type="STRING" id="361077.A0A151ZJZ3"/>
<organism evidence="6 7">
    <name type="scientific">Tieghemostelium lacteum</name>
    <name type="common">Slime mold</name>
    <name type="synonym">Dictyostelium lacteum</name>
    <dbReference type="NCBI Taxonomy" id="361077"/>
    <lineage>
        <taxon>Eukaryota</taxon>
        <taxon>Amoebozoa</taxon>
        <taxon>Evosea</taxon>
        <taxon>Eumycetozoa</taxon>
        <taxon>Dictyostelia</taxon>
        <taxon>Dictyosteliales</taxon>
        <taxon>Raperosteliaceae</taxon>
        <taxon>Tieghemostelium</taxon>
    </lineage>
</organism>
<keyword evidence="7" id="KW-1185">Reference proteome</keyword>
<dbReference type="OMA" id="FEFFWNN"/>
<sequence length="678" mass="75561">MDPLDELAKASRSVRVSIYNSTSKKLVLKAHPSTSGNWKVLPADTILPLSTVECGTDGNMLHGTEAGSIYVMEGREQEGQFEFFWNNPGFGKKGYRRVAPPGYDIEMKVTESNNCILNFTVKEVGATMKDVDEIEREIKDITVMMNEIENVIKGTTKMLQVYQSQNDQKQVKLVENTIRDKTKHLEDLRLRRDAQRQEIDRIKKIESDPKEMELILSRIRENIESSIKARKGMEHMRELYEKQKDTKSLEGLDKQIEMKKNETELLRKKEQKVIQKVIELKKALGIGSTIAAVQKKRVIANYDYTKNSEDELSMKTGDIIEIVQDDNPDWYGGVLNGQMGYFPRSFVEPYTVQDAQAQTPSQSTDGQDSEQTEDYSHLYPKARVVYAHDASDDTQINLTVGDIVTVYSWEDDYWWDGSVNGGKAGYFPNQCVDWIEPEATTQDQDYSNYSYYESGGVSEGDQSSQTTTPTTPTPQPTTPTPQPTSTTLTSKTSVANTSSSNLNVNKNTITPNNQTNSGSVSPVTSRNTFTAPVLNKTVNQTQGGTISASTANNAVEPPKPPQKRELPQAPKITTPNPTTPNPTPQPVVVAQPIPQPVVVAQPTYTTPKSETPTPPSTPTTATPSMNTNNNSSTAGFEKLLQPILTDLTKKLVESHQKETAALNQKNCCFGKRIKRIKR</sequence>
<name>A0A151ZJZ3_TIELA</name>
<feature type="region of interest" description="Disordered" evidence="4">
    <location>
        <begin position="445"/>
        <end position="589"/>
    </location>
</feature>
<evidence type="ECO:0000259" key="5">
    <source>
        <dbReference type="PROSITE" id="PS50002"/>
    </source>
</evidence>
<evidence type="ECO:0000256" key="2">
    <source>
        <dbReference type="PROSITE-ProRule" id="PRU00192"/>
    </source>
</evidence>
<dbReference type="OrthoDB" id="19092at2759"/>
<feature type="compositionally biased region" description="Low complexity" evidence="4">
    <location>
        <begin position="618"/>
        <end position="631"/>
    </location>
</feature>
<dbReference type="PRINTS" id="PR00452">
    <property type="entry name" value="SH3DOMAIN"/>
</dbReference>
<dbReference type="InterPro" id="IPR001452">
    <property type="entry name" value="SH3_domain"/>
</dbReference>
<dbReference type="Pfam" id="PF00018">
    <property type="entry name" value="SH3_1"/>
    <property type="match status" value="1"/>
</dbReference>
<dbReference type="PANTHER" id="PTHR14167">
    <property type="entry name" value="SH3 DOMAIN-CONTAINING"/>
    <property type="match status" value="1"/>
</dbReference>
<dbReference type="EMBL" id="LODT01000022">
    <property type="protein sequence ID" value="KYQ94321.1"/>
    <property type="molecule type" value="Genomic_DNA"/>
</dbReference>
<feature type="region of interest" description="Disordered" evidence="4">
    <location>
        <begin position="354"/>
        <end position="374"/>
    </location>
</feature>
<feature type="coiled-coil region" evidence="3">
    <location>
        <begin position="178"/>
        <end position="205"/>
    </location>
</feature>
<dbReference type="FunCoup" id="A0A151ZJZ3">
    <property type="interactions" value="738"/>
</dbReference>